<dbReference type="InterPro" id="IPR036291">
    <property type="entry name" value="NAD(P)-bd_dom_sf"/>
</dbReference>
<dbReference type="AlphaFoldDB" id="A0A075HWF2"/>
<dbReference type="InterPro" id="IPR020025">
    <property type="entry name" value="PseB"/>
</dbReference>
<dbReference type="NCBIfam" id="TIGR03589">
    <property type="entry name" value="PseB"/>
    <property type="match status" value="1"/>
</dbReference>
<dbReference type="EMBL" id="KF901150">
    <property type="protein sequence ID" value="AIF19910.1"/>
    <property type="molecule type" value="Genomic_DNA"/>
</dbReference>
<protein>
    <submittedName>
        <fullName evidence="3">Polysaccharide biosynthesis protein CapD</fullName>
    </submittedName>
</protein>
<organism evidence="3">
    <name type="scientific">uncultured marine thaumarchaeote KM3_87_H02</name>
    <dbReference type="NCBI Taxonomy" id="1456331"/>
    <lineage>
        <taxon>Archaea</taxon>
        <taxon>Nitrososphaerota</taxon>
        <taxon>environmental samples</taxon>
    </lineage>
</organism>
<proteinExistence type="inferred from homology"/>
<comment type="similarity">
    <text evidence="1">Belongs to the polysaccharide synthase family.</text>
</comment>
<dbReference type="PANTHER" id="PTHR43318:SF2">
    <property type="entry name" value="UDP-N-ACETYLGLUCOSAMINE 4,6-DEHYDRATASE (INVERTING)"/>
    <property type="match status" value="1"/>
</dbReference>
<feature type="domain" description="Polysaccharide biosynthesis protein CapD-like" evidence="2">
    <location>
        <begin position="7"/>
        <end position="281"/>
    </location>
</feature>
<dbReference type="Pfam" id="PF02719">
    <property type="entry name" value="Polysacc_synt_2"/>
    <property type="match status" value="1"/>
</dbReference>
<evidence type="ECO:0000259" key="2">
    <source>
        <dbReference type="Pfam" id="PF02719"/>
    </source>
</evidence>
<name>A0A075HWF2_9ARCH</name>
<dbReference type="CDD" id="cd05237">
    <property type="entry name" value="UDP_invert_4-6DH_SDR_e"/>
    <property type="match status" value="1"/>
</dbReference>
<evidence type="ECO:0000313" key="3">
    <source>
        <dbReference type="EMBL" id="AIF19910.1"/>
    </source>
</evidence>
<dbReference type="SUPFAM" id="SSF51735">
    <property type="entry name" value="NAD(P)-binding Rossmann-fold domains"/>
    <property type="match status" value="1"/>
</dbReference>
<dbReference type="InterPro" id="IPR003869">
    <property type="entry name" value="Polysac_CapD-like"/>
</dbReference>
<dbReference type="PANTHER" id="PTHR43318">
    <property type="entry name" value="UDP-N-ACETYLGLUCOSAMINE 4,6-DEHYDRATASE"/>
    <property type="match status" value="1"/>
</dbReference>
<reference evidence="3" key="1">
    <citation type="journal article" date="2014" name="Genome Biol. Evol.">
        <title>Pangenome evidence for extensive interdomain horizontal transfer affecting lineage core and shell genes in uncultured planktonic thaumarchaeota and euryarchaeota.</title>
        <authorList>
            <person name="Deschamps P."/>
            <person name="Zivanovic Y."/>
            <person name="Moreira D."/>
            <person name="Rodriguez-Valera F."/>
            <person name="Lopez-Garcia P."/>
        </authorList>
    </citation>
    <scope>NUCLEOTIDE SEQUENCE</scope>
</reference>
<accession>A0A075HWF2</accession>
<evidence type="ECO:0000256" key="1">
    <source>
        <dbReference type="ARBA" id="ARBA00007430"/>
    </source>
</evidence>
<dbReference type="Gene3D" id="3.40.50.720">
    <property type="entry name" value="NAD(P)-binding Rossmann-like Domain"/>
    <property type="match status" value="1"/>
</dbReference>
<dbReference type="InterPro" id="IPR051203">
    <property type="entry name" value="Polysaccharide_Synthase-Rel"/>
</dbReference>
<sequence>MLNNKSILVTGGTGSFGNKFIETVLNNYQPQKVIVYSRDELKQFEMQKRWPESTSVPIRYFIGDVRDLSRLKMAMNDVDIVVHTAALKQVPTAEYNPFETVKTNIIGGQNVIDAALQTDVKKVIALSTDKATAPVNLYGATKLASDKLFIAANNYKGWNDIKFSVVRYGNVMGSRGSVIPFFLDNKKKGVLPITDKRMTRFNITLKEGVDFVLQCLEKMWGGELFVPKLPSYRILDVAEAIAPEARHEIVGIRPGEKLDEEMITVHDAINTVEFDNYFVITPNPQYMSWDRERFLNKSDGSMGKYCEDGFSYSSGTNKHFLTVDELRELIKNHIP</sequence>